<dbReference type="OrthoDB" id="9780502at2"/>
<dbReference type="GO" id="GO:0005506">
    <property type="term" value="F:iron ion binding"/>
    <property type="evidence" value="ECO:0007669"/>
    <property type="project" value="InterPro"/>
</dbReference>
<dbReference type="Gene3D" id="1.10.800.10">
    <property type="entry name" value="Aromatic amino acid hydroxylase"/>
    <property type="match status" value="1"/>
</dbReference>
<dbReference type="NCBIfam" id="NF008877">
    <property type="entry name" value="PRK11913.1-2"/>
    <property type="match status" value="1"/>
</dbReference>
<evidence type="ECO:0000256" key="12">
    <source>
        <dbReference type="ARBA" id="ARBA00029922"/>
    </source>
</evidence>
<dbReference type="SUPFAM" id="SSF56534">
    <property type="entry name" value="Aromatic aminoacid monoxygenases, catalytic and oligomerization domains"/>
    <property type="match status" value="1"/>
</dbReference>
<keyword evidence="16" id="KW-1185">Reference proteome</keyword>
<proteinExistence type="inferred from homology"/>
<dbReference type="InterPro" id="IPR018301">
    <property type="entry name" value="ArAA_hydroxylase_Fe/CU_BS"/>
</dbReference>
<organism evidence="15 16">
    <name type="scientific">Luteibacter pinisoli</name>
    <dbReference type="NCBI Taxonomy" id="2589080"/>
    <lineage>
        <taxon>Bacteria</taxon>
        <taxon>Pseudomonadati</taxon>
        <taxon>Pseudomonadota</taxon>
        <taxon>Gammaproteobacteria</taxon>
        <taxon>Lysobacterales</taxon>
        <taxon>Rhodanobacteraceae</taxon>
        <taxon>Luteibacter</taxon>
    </lineage>
</organism>
<evidence type="ECO:0000256" key="11">
    <source>
        <dbReference type="ARBA" id="ARBA00023232"/>
    </source>
</evidence>
<name>A0A4Y5YZ23_9GAMM</name>
<sequence>MDTPRRVEHQQTDRGYVPVYATGTVEQPWANYSPTDHEVWNTLYRRQRELLPAYACKEFLEGVERFGFGEGGIPRFADLNAVLGEATGWEIVAVEGLLPDEVFFDHLANRRFPVSWWIRRPDQLDYLSEPDLFHDLFGHVPLLLNPVFADYMQAYGKGGMKAHAIGPEALMNLTRLYWYTVEFGLINTPEGLRIYGAGIVSSKGESVYSIDSPAPNRIGFGLERVMNTKYRIDTYQQTYFVIDSFDQLFDATRPDFTPIYASLADGTAVAAAEVLDTDKVFQRGTREGFSSGSDN</sequence>
<protein>
    <recommendedName>
        <fullName evidence="6">Phenylalanine-4-hydroxylase</fullName>
        <ecNumber evidence="5">1.14.16.1</ecNumber>
    </recommendedName>
    <alternativeName>
        <fullName evidence="12">Phe-4-monooxygenase</fullName>
    </alternativeName>
</protein>
<evidence type="ECO:0000256" key="1">
    <source>
        <dbReference type="ARBA" id="ARBA00001060"/>
    </source>
</evidence>
<dbReference type="InterPro" id="IPR005960">
    <property type="entry name" value="Phe-4-hydroxylase_mono"/>
</dbReference>
<evidence type="ECO:0000256" key="3">
    <source>
        <dbReference type="ARBA" id="ARBA00005088"/>
    </source>
</evidence>
<dbReference type="PROSITE" id="PS00367">
    <property type="entry name" value="BH4_AAA_HYDROXYL_1"/>
    <property type="match status" value="1"/>
</dbReference>
<keyword evidence="9 13" id="KW-0408">Iron</keyword>
<feature type="binding site" evidence="13">
    <location>
        <position position="134"/>
    </location>
    <ligand>
        <name>Fe cation</name>
        <dbReference type="ChEBI" id="CHEBI:24875"/>
    </ligand>
</feature>
<dbReference type="InterPro" id="IPR001273">
    <property type="entry name" value="ArAA_hydroxylase"/>
</dbReference>
<keyword evidence="10 15" id="KW-0503">Monooxygenase</keyword>
<dbReference type="PANTHER" id="PTHR11473:SF24">
    <property type="entry name" value="PHENYLALANINE-4-HYDROXYLASE"/>
    <property type="match status" value="1"/>
</dbReference>
<dbReference type="EMBL" id="CP041046">
    <property type="protein sequence ID" value="QDE37816.1"/>
    <property type="molecule type" value="Genomic_DNA"/>
</dbReference>
<gene>
    <name evidence="15" type="ORF">FIV34_00670</name>
</gene>
<dbReference type="PRINTS" id="PR00372">
    <property type="entry name" value="FYWHYDRXLASE"/>
</dbReference>
<evidence type="ECO:0000256" key="8">
    <source>
        <dbReference type="ARBA" id="ARBA00023002"/>
    </source>
</evidence>
<comment type="similarity">
    <text evidence="4">Belongs to the biopterin-dependent aromatic amino acid hydroxylase family.</text>
</comment>
<dbReference type="GO" id="GO:0006559">
    <property type="term" value="P:L-phenylalanine catabolic process"/>
    <property type="evidence" value="ECO:0007669"/>
    <property type="project" value="UniProtKB-UniPathway"/>
</dbReference>
<comment type="pathway">
    <text evidence="3">Amino-acid degradation; L-phenylalanine degradation; acetoacetate and fumarate from L-phenylalanine: step 1/6.</text>
</comment>
<comment type="catalytic activity">
    <reaction evidence="1">
        <text>(6R)-L-erythro-5,6,7,8-tetrahydrobiopterin + L-phenylalanine + O2 = (4aS,6R)-4a-hydroxy-L-erythro-5,6,7,8-tetrahydrobiopterin + L-tyrosine</text>
        <dbReference type="Rhea" id="RHEA:20273"/>
        <dbReference type="ChEBI" id="CHEBI:15379"/>
        <dbReference type="ChEBI" id="CHEBI:15642"/>
        <dbReference type="ChEBI" id="CHEBI:58095"/>
        <dbReference type="ChEBI" id="CHEBI:58315"/>
        <dbReference type="ChEBI" id="CHEBI:59560"/>
        <dbReference type="EC" id="1.14.16.1"/>
    </reaction>
</comment>
<comment type="cofactor">
    <cofactor evidence="2 13">
        <name>Fe(2+)</name>
        <dbReference type="ChEBI" id="CHEBI:29033"/>
    </cofactor>
</comment>
<evidence type="ECO:0000256" key="6">
    <source>
        <dbReference type="ARBA" id="ARBA00020276"/>
    </source>
</evidence>
<dbReference type="PROSITE" id="PS51410">
    <property type="entry name" value="BH4_AAA_HYDROXYL_2"/>
    <property type="match status" value="1"/>
</dbReference>
<feature type="domain" description="Biopterin-dependent aromatic amino acid hydroxylase family profile" evidence="14">
    <location>
        <begin position="1"/>
        <end position="295"/>
    </location>
</feature>
<dbReference type="CDD" id="cd03348">
    <property type="entry name" value="pro_PheOH"/>
    <property type="match status" value="1"/>
</dbReference>
<dbReference type="Pfam" id="PF00351">
    <property type="entry name" value="Biopterin_H"/>
    <property type="match status" value="1"/>
</dbReference>
<dbReference type="PANTHER" id="PTHR11473">
    <property type="entry name" value="AROMATIC AMINO ACID HYDROXYLASE"/>
    <property type="match status" value="1"/>
</dbReference>
<evidence type="ECO:0000256" key="13">
    <source>
        <dbReference type="PIRSR" id="PIRSR601273-2"/>
    </source>
</evidence>
<dbReference type="InterPro" id="IPR019774">
    <property type="entry name" value="Aromatic-AA_hydroxylase_C"/>
</dbReference>
<keyword evidence="7 13" id="KW-0479">Metal-binding</keyword>
<evidence type="ECO:0000313" key="16">
    <source>
        <dbReference type="Proteomes" id="UP000316093"/>
    </source>
</evidence>
<feature type="binding site" evidence="13">
    <location>
        <position position="182"/>
    </location>
    <ligand>
        <name>Fe cation</name>
        <dbReference type="ChEBI" id="CHEBI:24875"/>
    </ligand>
</feature>
<reference evidence="15 16" key="1">
    <citation type="submission" date="2019-06" db="EMBL/GenBank/DDBJ databases">
        <title>A complete genome sequence for Luteibacter pinisoli MAH-14.</title>
        <authorList>
            <person name="Baltrus D.A."/>
        </authorList>
    </citation>
    <scope>NUCLEOTIDE SEQUENCE [LARGE SCALE GENOMIC DNA]</scope>
    <source>
        <strain evidence="15 16">MAH-14</strain>
    </source>
</reference>
<evidence type="ECO:0000256" key="10">
    <source>
        <dbReference type="ARBA" id="ARBA00023033"/>
    </source>
</evidence>
<evidence type="ECO:0000256" key="2">
    <source>
        <dbReference type="ARBA" id="ARBA00001954"/>
    </source>
</evidence>
<dbReference type="Proteomes" id="UP000316093">
    <property type="component" value="Chromosome"/>
</dbReference>
<evidence type="ECO:0000256" key="7">
    <source>
        <dbReference type="ARBA" id="ARBA00022723"/>
    </source>
</evidence>
<evidence type="ECO:0000259" key="14">
    <source>
        <dbReference type="PROSITE" id="PS51410"/>
    </source>
</evidence>
<evidence type="ECO:0000256" key="9">
    <source>
        <dbReference type="ARBA" id="ARBA00023004"/>
    </source>
</evidence>
<dbReference type="UniPathway" id="UPA00139">
    <property type="reaction ID" value="UER00337"/>
</dbReference>
<dbReference type="NCBIfam" id="TIGR01267">
    <property type="entry name" value="Phe4hydrox_mono"/>
    <property type="match status" value="1"/>
</dbReference>
<dbReference type="RefSeq" id="WP_139978668.1">
    <property type="nucleotide sequence ID" value="NZ_CP041046.1"/>
</dbReference>
<dbReference type="AlphaFoldDB" id="A0A4Y5YZ23"/>
<dbReference type="GO" id="GO:0004505">
    <property type="term" value="F:phenylalanine 4-monooxygenase activity"/>
    <property type="evidence" value="ECO:0007669"/>
    <property type="project" value="UniProtKB-EC"/>
</dbReference>
<feature type="binding site" evidence="13">
    <location>
        <position position="139"/>
    </location>
    <ligand>
        <name>Fe cation</name>
        <dbReference type="ChEBI" id="CHEBI:24875"/>
    </ligand>
</feature>
<dbReference type="EC" id="1.14.16.1" evidence="5"/>
<evidence type="ECO:0000313" key="15">
    <source>
        <dbReference type="EMBL" id="QDE37816.1"/>
    </source>
</evidence>
<accession>A0A4Y5YZ23</accession>
<keyword evidence="8 15" id="KW-0560">Oxidoreductase</keyword>
<dbReference type="KEGG" id="lpy:FIV34_00670"/>
<dbReference type="InterPro" id="IPR036951">
    <property type="entry name" value="ArAA_hydroxylase_sf"/>
</dbReference>
<evidence type="ECO:0000256" key="4">
    <source>
        <dbReference type="ARBA" id="ARBA00009712"/>
    </source>
</evidence>
<evidence type="ECO:0000256" key="5">
    <source>
        <dbReference type="ARBA" id="ARBA00011995"/>
    </source>
</evidence>
<dbReference type="InterPro" id="IPR036329">
    <property type="entry name" value="Aro-AA_hydroxylase_C_sf"/>
</dbReference>
<keyword evidence="11" id="KW-0585">Phenylalanine catabolism</keyword>